<organism evidence="1">
    <name type="scientific">human gut metagenome</name>
    <dbReference type="NCBI Taxonomy" id="408170"/>
    <lineage>
        <taxon>unclassified sequences</taxon>
        <taxon>metagenomes</taxon>
        <taxon>organismal metagenomes</taxon>
    </lineage>
</organism>
<dbReference type="AlphaFoldDB" id="W1XU30"/>
<accession>W1XU30</accession>
<reference evidence="1" key="1">
    <citation type="submission" date="2013-12" db="EMBL/GenBank/DDBJ databases">
        <title>A Varibaculum cambriense genome reconstructed from a premature infant gut community with otherwise low bacterial novelty that shifts toward anaerobic metabolism during the third week of life.</title>
        <authorList>
            <person name="Brown C.T."/>
            <person name="Sharon I."/>
            <person name="Thomas B.C."/>
            <person name="Castelle C.J."/>
            <person name="Morowitz M.J."/>
            <person name="Banfield J.F."/>
        </authorList>
    </citation>
    <scope>NUCLEOTIDE SEQUENCE</scope>
</reference>
<dbReference type="EMBL" id="AZMM01011928">
    <property type="protein sequence ID" value="ETJ33621.1"/>
    <property type="molecule type" value="Genomic_DNA"/>
</dbReference>
<name>W1XU30_9ZZZZ</name>
<sequence length="67" mass="8078">EKEEYLHEYIRYTLQQKRTDLTLLFNRKLGIPALQFLHKQKSYLQELLQTLTNASKERCKTTRHSLA</sequence>
<feature type="non-terminal residue" evidence="1">
    <location>
        <position position="67"/>
    </location>
</feature>
<evidence type="ECO:0000313" key="1">
    <source>
        <dbReference type="EMBL" id="ETJ33621.1"/>
    </source>
</evidence>
<feature type="non-terminal residue" evidence="1">
    <location>
        <position position="1"/>
    </location>
</feature>
<protein>
    <submittedName>
        <fullName evidence="1">Exodeoxyribonuclease 7 large subunit</fullName>
    </submittedName>
</protein>
<proteinExistence type="predicted"/>
<gene>
    <name evidence="1" type="ORF">Q604_UNBC11928G0001</name>
</gene>
<comment type="caution">
    <text evidence="1">The sequence shown here is derived from an EMBL/GenBank/DDBJ whole genome shotgun (WGS) entry which is preliminary data.</text>
</comment>